<dbReference type="Proteomes" id="UP001226867">
    <property type="component" value="Unassembled WGS sequence"/>
</dbReference>
<organism evidence="1 2">
    <name type="scientific">Variovorax ginsengisoli</name>
    <dbReference type="NCBI Taxonomy" id="363844"/>
    <lineage>
        <taxon>Bacteria</taxon>
        <taxon>Pseudomonadati</taxon>
        <taxon>Pseudomonadota</taxon>
        <taxon>Betaproteobacteria</taxon>
        <taxon>Burkholderiales</taxon>
        <taxon>Comamonadaceae</taxon>
        <taxon>Variovorax</taxon>
    </lineage>
</organism>
<proteinExistence type="predicted"/>
<evidence type="ECO:0000313" key="2">
    <source>
        <dbReference type="Proteomes" id="UP001226867"/>
    </source>
</evidence>
<sequence>MKASPGARSWIAAGVRHELLTRALPALRHDMSAPVSVMRMGLLMLKRQVATATIDPAACQERVALIDSQIGELVSAVRSLRNWELSTSEEGITRAALVSQCVALMRPAFDLQGIRIEVDEAIVPARDTPVPPVGEAETEAPTWPAGAALRYLLLGALGFLQDSVDRVSAIRITREGHDGLCLAVVAHGTEGADAMAAHRAPRKLAIDAVAMQSLADDLGYTLDLDRDTVRFKLAAG</sequence>
<evidence type="ECO:0000313" key="1">
    <source>
        <dbReference type="EMBL" id="MDP9902985.1"/>
    </source>
</evidence>
<dbReference type="EMBL" id="JAUSRO010000026">
    <property type="protein sequence ID" value="MDP9902985.1"/>
    <property type="molecule type" value="Genomic_DNA"/>
</dbReference>
<dbReference type="RefSeq" id="WP_307692715.1">
    <property type="nucleotide sequence ID" value="NZ_JAUSRO010000026.1"/>
</dbReference>
<keyword evidence="2" id="KW-1185">Reference proteome</keyword>
<accession>A0ABT9SF44</accession>
<evidence type="ECO:0008006" key="3">
    <source>
        <dbReference type="Google" id="ProtNLM"/>
    </source>
</evidence>
<name>A0ABT9SF44_9BURK</name>
<comment type="caution">
    <text evidence="1">The sequence shown here is derived from an EMBL/GenBank/DDBJ whole genome shotgun (WGS) entry which is preliminary data.</text>
</comment>
<reference evidence="1 2" key="1">
    <citation type="submission" date="2023-07" db="EMBL/GenBank/DDBJ databases">
        <title>Sorghum-associated microbial communities from plants grown in Nebraska, USA.</title>
        <authorList>
            <person name="Schachtman D."/>
        </authorList>
    </citation>
    <scope>NUCLEOTIDE SEQUENCE [LARGE SCALE GENOMIC DNA]</scope>
    <source>
        <strain evidence="1 2">DS1607</strain>
    </source>
</reference>
<protein>
    <recommendedName>
        <fullName evidence="3">Signal transduction histidine kinase dimerisation/phosphoacceptor domain-containing protein</fullName>
    </recommendedName>
</protein>
<gene>
    <name evidence="1" type="ORF">J2W36_005266</name>
</gene>